<dbReference type="SUPFAM" id="SSF48403">
    <property type="entry name" value="Ankyrin repeat"/>
    <property type="match status" value="1"/>
</dbReference>
<evidence type="ECO:0000256" key="1">
    <source>
        <dbReference type="PROSITE-ProRule" id="PRU00023"/>
    </source>
</evidence>
<dbReference type="KEGG" id="rul:UC8_31920"/>
<feature type="repeat" description="ANK" evidence="1">
    <location>
        <begin position="100"/>
        <end position="132"/>
    </location>
</feature>
<dbReference type="SMART" id="SM00248">
    <property type="entry name" value="ANK"/>
    <property type="match status" value="6"/>
</dbReference>
<dbReference type="GO" id="GO:0004190">
    <property type="term" value="F:aspartic-type endopeptidase activity"/>
    <property type="evidence" value="ECO:0007669"/>
    <property type="project" value="InterPro"/>
</dbReference>
<feature type="domain" description="Peptidase A2" evidence="2">
    <location>
        <begin position="164"/>
        <end position="207"/>
    </location>
</feature>
<dbReference type="Proteomes" id="UP000325286">
    <property type="component" value="Chromosome"/>
</dbReference>
<reference evidence="3 4" key="1">
    <citation type="submission" date="2019-08" db="EMBL/GenBank/DDBJ databases">
        <title>Deep-cultivation of Planctomycetes and their phenomic and genomic characterization uncovers novel biology.</title>
        <authorList>
            <person name="Wiegand S."/>
            <person name="Jogler M."/>
            <person name="Boedeker C."/>
            <person name="Pinto D."/>
            <person name="Vollmers J."/>
            <person name="Rivas-Marin E."/>
            <person name="Kohn T."/>
            <person name="Peeters S.H."/>
            <person name="Heuer A."/>
            <person name="Rast P."/>
            <person name="Oberbeckmann S."/>
            <person name="Bunk B."/>
            <person name="Jeske O."/>
            <person name="Meyerdierks A."/>
            <person name="Storesund J.E."/>
            <person name="Kallscheuer N."/>
            <person name="Luecker S."/>
            <person name="Lage O.M."/>
            <person name="Pohl T."/>
            <person name="Merkel B.J."/>
            <person name="Hornburger P."/>
            <person name="Mueller R.-W."/>
            <person name="Bruemmer F."/>
            <person name="Labrenz M."/>
            <person name="Spormann A.M."/>
            <person name="Op den Camp H."/>
            <person name="Overmann J."/>
            <person name="Amann R."/>
            <person name="Jetten M.S.M."/>
            <person name="Mascher T."/>
            <person name="Medema M.H."/>
            <person name="Devos D.P."/>
            <person name="Kaster A.-K."/>
            <person name="Ovreas L."/>
            <person name="Rohde M."/>
            <person name="Galperin M.Y."/>
            <person name="Jogler C."/>
        </authorList>
    </citation>
    <scope>NUCLEOTIDE SEQUENCE [LARGE SCALE GENOMIC DNA]</scope>
    <source>
        <strain evidence="3 4">UC8</strain>
    </source>
</reference>
<dbReference type="InterPro" id="IPR051616">
    <property type="entry name" value="Cul2-RING_E3_ligase_SR"/>
</dbReference>
<dbReference type="InterPro" id="IPR036770">
    <property type="entry name" value="Ankyrin_rpt-contain_sf"/>
</dbReference>
<organism evidence="3 4">
    <name type="scientific">Roseimaritima ulvae</name>
    <dbReference type="NCBI Taxonomy" id="980254"/>
    <lineage>
        <taxon>Bacteria</taxon>
        <taxon>Pseudomonadati</taxon>
        <taxon>Planctomycetota</taxon>
        <taxon>Planctomycetia</taxon>
        <taxon>Pirellulales</taxon>
        <taxon>Pirellulaceae</taxon>
        <taxon>Roseimaritima</taxon>
    </lineage>
</organism>
<dbReference type="PROSITE" id="PS50088">
    <property type="entry name" value="ANK_REPEAT"/>
    <property type="match status" value="3"/>
</dbReference>
<keyword evidence="1" id="KW-0040">ANK repeat</keyword>
<sequence length="222" mass="24207">MNKPPRNDELVQAANSGDLALVQQMLESGADPNSVDRHGMGPLLTFHPEVTRHLLRHGADPNRQRNENISPVLVGICGNFECLRLMVEAGADVNIASKHNGETALHWVAGSDNLQAVRLLLDHGANPNARTNAGMKTYGLWRDARVRGETPLHRAAAWGSDDAIQMLLDAGADPTIRDAHRDTPLSWASWYRRDRSIIDQLAYEGSGVGPDFPPDAASATDR</sequence>
<dbReference type="GO" id="GO:0006508">
    <property type="term" value="P:proteolysis"/>
    <property type="evidence" value="ECO:0007669"/>
    <property type="project" value="InterPro"/>
</dbReference>
<dbReference type="InterPro" id="IPR001995">
    <property type="entry name" value="Peptidase_A2_cat"/>
</dbReference>
<dbReference type="RefSeq" id="WP_068139228.1">
    <property type="nucleotide sequence ID" value="NZ_CP042914.1"/>
</dbReference>
<gene>
    <name evidence="3" type="ORF">UC8_31920</name>
</gene>
<dbReference type="PROSITE" id="PS50297">
    <property type="entry name" value="ANK_REP_REGION"/>
    <property type="match status" value="2"/>
</dbReference>
<name>A0A5B9R4M7_9BACT</name>
<keyword evidence="4" id="KW-1185">Reference proteome</keyword>
<dbReference type="AlphaFoldDB" id="A0A5B9R4M7"/>
<feature type="repeat" description="ANK" evidence="1">
    <location>
        <begin position="147"/>
        <end position="179"/>
    </location>
</feature>
<dbReference type="PROSITE" id="PS50175">
    <property type="entry name" value="ASP_PROT_RETROV"/>
    <property type="match status" value="1"/>
</dbReference>
<dbReference type="InterPro" id="IPR002110">
    <property type="entry name" value="Ankyrin_rpt"/>
</dbReference>
<dbReference type="Pfam" id="PF12796">
    <property type="entry name" value="Ank_2"/>
    <property type="match status" value="1"/>
</dbReference>
<protein>
    <submittedName>
        <fullName evidence="3">Ankyrin repeat protein</fullName>
    </submittedName>
</protein>
<accession>A0A5B9R4M7</accession>
<evidence type="ECO:0000313" key="3">
    <source>
        <dbReference type="EMBL" id="QEG41173.1"/>
    </source>
</evidence>
<proteinExistence type="predicted"/>
<evidence type="ECO:0000259" key="2">
    <source>
        <dbReference type="PROSITE" id="PS50175"/>
    </source>
</evidence>
<dbReference type="OrthoDB" id="260625at2"/>
<dbReference type="Gene3D" id="1.25.40.20">
    <property type="entry name" value="Ankyrin repeat-containing domain"/>
    <property type="match status" value="3"/>
</dbReference>
<dbReference type="PANTHER" id="PTHR46224">
    <property type="entry name" value="ANKYRIN REPEAT FAMILY PROTEIN"/>
    <property type="match status" value="1"/>
</dbReference>
<dbReference type="EMBL" id="CP042914">
    <property type="protein sequence ID" value="QEG41173.1"/>
    <property type="molecule type" value="Genomic_DNA"/>
</dbReference>
<feature type="repeat" description="ANK" evidence="1">
    <location>
        <begin position="5"/>
        <end position="37"/>
    </location>
</feature>
<evidence type="ECO:0000313" key="4">
    <source>
        <dbReference type="Proteomes" id="UP000325286"/>
    </source>
</evidence>